<dbReference type="InterPro" id="IPR016449">
    <property type="entry name" value="K_chnl_inward-rec_Kir"/>
</dbReference>
<comment type="subcellular location">
    <subcellularLocation>
        <location evidence="1">Membrane</location>
        <topology evidence="1">Multi-pass membrane protein</topology>
    </subcellularLocation>
</comment>
<dbReference type="PANTHER" id="PTHR11767:SF102">
    <property type="entry name" value="INWARDLY RECTIFYING POTASSIUM CHANNEL 1, ISOFORM F"/>
    <property type="match status" value="1"/>
</dbReference>
<evidence type="ECO:0000259" key="3">
    <source>
        <dbReference type="Pfam" id="PF01007"/>
    </source>
</evidence>
<organism evidence="4 5">
    <name type="scientific">Tegillarca granosa</name>
    <name type="common">Malaysian cockle</name>
    <name type="synonym">Anadara granosa</name>
    <dbReference type="NCBI Taxonomy" id="220873"/>
    <lineage>
        <taxon>Eukaryota</taxon>
        <taxon>Metazoa</taxon>
        <taxon>Spiralia</taxon>
        <taxon>Lophotrochozoa</taxon>
        <taxon>Mollusca</taxon>
        <taxon>Bivalvia</taxon>
        <taxon>Autobranchia</taxon>
        <taxon>Pteriomorphia</taxon>
        <taxon>Arcoida</taxon>
        <taxon>Arcoidea</taxon>
        <taxon>Arcidae</taxon>
        <taxon>Tegillarca</taxon>
    </lineage>
</organism>
<proteinExistence type="inferred from homology"/>
<feature type="domain" description="Potassium channel inwardly rectifying transmembrane" evidence="3">
    <location>
        <begin position="75"/>
        <end position="145"/>
    </location>
</feature>
<gene>
    <name evidence="4" type="ORF">KUTeg_003248</name>
</gene>
<dbReference type="InterPro" id="IPR040445">
    <property type="entry name" value="Kir_TM"/>
</dbReference>
<dbReference type="EMBL" id="JARBDR010000214">
    <property type="protein sequence ID" value="KAJ8318157.1"/>
    <property type="molecule type" value="Genomic_DNA"/>
</dbReference>
<reference evidence="4 5" key="1">
    <citation type="submission" date="2022-12" db="EMBL/GenBank/DDBJ databases">
        <title>Chromosome-level genome of Tegillarca granosa.</title>
        <authorList>
            <person name="Kim J."/>
        </authorList>
    </citation>
    <scope>NUCLEOTIDE SEQUENCE [LARGE SCALE GENOMIC DNA]</scope>
    <source>
        <strain evidence="4">Teg-2019</strain>
        <tissue evidence="4">Adductor muscle</tissue>
    </source>
</reference>
<sequence length="184" mass="21516">MMNVDRYKTFLHLSPEVDKLLLQIEDKRVQVGLEVSKMSGQNNDDSSRSKAAADRTRRLILEQKKYLCKTMPRLVEKNGSCNIESRTIENTGRKYIQNIFMVLLDTQWRLIMPLFVVCVILSWLVFAAVYYTISTANGDFDDASRYGNLETLCGKFSGFYFHVVIFYGNANDYWIWVPLRKRRM</sequence>
<keyword evidence="1" id="KW-0851">Voltage-gated channel</keyword>
<keyword evidence="1" id="KW-0813">Transport</keyword>
<dbReference type="Gene3D" id="1.10.287.70">
    <property type="match status" value="1"/>
</dbReference>
<keyword evidence="1" id="KW-0630">Potassium</keyword>
<feature type="transmembrane region" description="Helical" evidence="2">
    <location>
        <begin position="159"/>
        <end position="179"/>
    </location>
</feature>
<evidence type="ECO:0000256" key="2">
    <source>
        <dbReference type="SAM" id="Phobius"/>
    </source>
</evidence>
<comment type="caution">
    <text evidence="4">The sequence shown here is derived from an EMBL/GenBank/DDBJ whole genome shotgun (WGS) entry which is preliminary data.</text>
</comment>
<keyword evidence="5" id="KW-1185">Reference proteome</keyword>
<evidence type="ECO:0000313" key="5">
    <source>
        <dbReference type="Proteomes" id="UP001217089"/>
    </source>
</evidence>
<accession>A0ABQ9FLK3</accession>
<dbReference type="Pfam" id="PF01007">
    <property type="entry name" value="IRK"/>
    <property type="match status" value="1"/>
</dbReference>
<keyword evidence="2" id="KW-0472">Membrane</keyword>
<protein>
    <recommendedName>
        <fullName evidence="3">Potassium channel inwardly rectifying transmembrane domain-containing protein</fullName>
    </recommendedName>
</protein>
<keyword evidence="1" id="KW-0407">Ion channel</keyword>
<evidence type="ECO:0000256" key="1">
    <source>
        <dbReference type="RuleBase" id="RU003822"/>
    </source>
</evidence>
<keyword evidence="1 2" id="KW-0812">Transmembrane</keyword>
<name>A0ABQ9FLK3_TEGGR</name>
<keyword evidence="1" id="KW-0406">Ion transport</keyword>
<evidence type="ECO:0000313" key="4">
    <source>
        <dbReference type="EMBL" id="KAJ8318157.1"/>
    </source>
</evidence>
<dbReference type="PANTHER" id="PTHR11767">
    <property type="entry name" value="INWARD RECTIFIER POTASSIUM CHANNEL"/>
    <property type="match status" value="1"/>
</dbReference>
<dbReference type="Proteomes" id="UP001217089">
    <property type="component" value="Unassembled WGS sequence"/>
</dbReference>
<comment type="similarity">
    <text evidence="1">Belongs to the inward rectifier-type potassium channel (TC 1.A.2.1) family.</text>
</comment>
<feature type="transmembrane region" description="Helical" evidence="2">
    <location>
        <begin position="110"/>
        <end position="133"/>
    </location>
</feature>
<dbReference type="SUPFAM" id="SSF81324">
    <property type="entry name" value="Voltage-gated potassium channels"/>
    <property type="match status" value="1"/>
</dbReference>
<keyword evidence="2" id="KW-1133">Transmembrane helix</keyword>
<keyword evidence="1" id="KW-0633">Potassium transport</keyword>